<dbReference type="PANTHER" id="PTHR43726">
    <property type="entry name" value="3-METHYLORNITHINE SYNTHASE"/>
    <property type="match status" value="1"/>
</dbReference>
<dbReference type="OrthoDB" id="9775764at2"/>
<comment type="cofactor">
    <cofactor evidence="7">
        <name>[4Fe-4S] cluster</name>
        <dbReference type="ChEBI" id="CHEBI:49883"/>
    </cofactor>
    <text evidence="7">Binds 1 [4Fe-4S] cluster. The cluster is coordinated with 3 cysteines and an exchangeable S-adenosyl-L-methionine.</text>
</comment>
<evidence type="ECO:0000259" key="9">
    <source>
        <dbReference type="PROSITE" id="PS51918"/>
    </source>
</evidence>
<feature type="domain" description="Radical SAM core" evidence="9">
    <location>
        <begin position="48"/>
        <end position="269"/>
    </location>
</feature>
<evidence type="ECO:0000256" key="7">
    <source>
        <dbReference type="PIRSR" id="PIRSR004762-1"/>
    </source>
</evidence>
<feature type="binding site" evidence="8">
    <location>
        <position position="137"/>
    </location>
    <ligand>
        <name>(3R)-3-methyl-D-ornithine</name>
        <dbReference type="ChEBI" id="CHEBI:64642"/>
    </ligand>
</feature>
<dbReference type="Gene3D" id="3.20.20.70">
    <property type="entry name" value="Aldolase class I"/>
    <property type="match status" value="1"/>
</dbReference>
<feature type="binding site" evidence="8">
    <location>
        <position position="181"/>
    </location>
    <ligand>
        <name>S-adenosyl-L-methionine</name>
        <dbReference type="ChEBI" id="CHEBI:59789"/>
    </ligand>
</feature>
<feature type="binding site" evidence="8">
    <location>
        <position position="162"/>
    </location>
    <ligand>
        <name>S-adenosyl-L-methionine</name>
        <dbReference type="ChEBI" id="CHEBI:59789"/>
    </ligand>
</feature>
<dbReference type="Proteomes" id="UP000010797">
    <property type="component" value="Chromosome"/>
</dbReference>
<dbReference type="eggNOG" id="COG0502">
    <property type="taxonomic scope" value="Bacteria"/>
</dbReference>
<dbReference type="GO" id="GO:0044272">
    <property type="term" value="P:sulfur compound biosynthetic process"/>
    <property type="evidence" value="ECO:0007669"/>
    <property type="project" value="UniProtKB-ARBA"/>
</dbReference>
<evidence type="ECO:0000313" key="11">
    <source>
        <dbReference type="Proteomes" id="UP000010797"/>
    </source>
</evidence>
<evidence type="ECO:0000256" key="5">
    <source>
        <dbReference type="ARBA" id="ARBA00023014"/>
    </source>
</evidence>
<dbReference type="NCBIfam" id="TIGR03956">
    <property type="entry name" value="rSAM_HydE"/>
    <property type="match status" value="1"/>
</dbReference>
<dbReference type="GO" id="GO:0046872">
    <property type="term" value="F:metal ion binding"/>
    <property type="evidence" value="ECO:0007669"/>
    <property type="project" value="UniProtKB-KW"/>
</dbReference>
<dbReference type="InterPro" id="IPR006638">
    <property type="entry name" value="Elp3/MiaA/NifB-like_rSAM"/>
</dbReference>
<dbReference type="GO" id="GO:0051539">
    <property type="term" value="F:4 iron, 4 sulfur cluster binding"/>
    <property type="evidence" value="ECO:0007669"/>
    <property type="project" value="UniProtKB-KW"/>
</dbReference>
<dbReference type="KEGG" id="ddl:Desdi_0546"/>
<accession>L0F2M7</accession>
<dbReference type="EMBL" id="CP003344">
    <property type="protein sequence ID" value="AGA68079.1"/>
    <property type="molecule type" value="Genomic_DNA"/>
</dbReference>
<dbReference type="HOGENOM" id="CLU_033172_0_1_9"/>
<organism evidence="10 11">
    <name type="scientific">Desulfitobacterium dichloroeliminans (strain LMG P-21439 / DCA1)</name>
    <dbReference type="NCBI Taxonomy" id="871963"/>
    <lineage>
        <taxon>Bacteria</taxon>
        <taxon>Bacillati</taxon>
        <taxon>Bacillota</taxon>
        <taxon>Clostridia</taxon>
        <taxon>Eubacteriales</taxon>
        <taxon>Desulfitobacteriaceae</taxon>
        <taxon>Desulfitobacterium</taxon>
    </lineage>
</organism>
<feature type="binding site" evidence="7">
    <location>
        <position position="66"/>
    </location>
    <ligand>
        <name>[4Fe-4S] cluster</name>
        <dbReference type="ChEBI" id="CHEBI:49883"/>
        <note>4Fe-4S-S-AdoMet</note>
    </ligand>
</feature>
<keyword evidence="5 7" id="KW-0411">Iron-sulfur</keyword>
<dbReference type="GO" id="GO:0042364">
    <property type="term" value="P:water-soluble vitamin biosynthetic process"/>
    <property type="evidence" value="ECO:0007669"/>
    <property type="project" value="UniProtKB-ARBA"/>
</dbReference>
<feature type="binding site" evidence="7">
    <location>
        <position position="69"/>
    </location>
    <ligand>
        <name>[4Fe-4S] cluster</name>
        <dbReference type="ChEBI" id="CHEBI:49883"/>
        <note>4Fe-4S-S-AdoMet</note>
    </ligand>
</feature>
<dbReference type="SFLD" id="SFLDG01082">
    <property type="entry name" value="B12-binding_domain_containing"/>
    <property type="match status" value="1"/>
</dbReference>
<dbReference type="SMART" id="SM00876">
    <property type="entry name" value="BATS"/>
    <property type="match status" value="1"/>
</dbReference>
<dbReference type="InterPro" id="IPR010722">
    <property type="entry name" value="BATS_dom"/>
</dbReference>
<evidence type="ECO:0000256" key="3">
    <source>
        <dbReference type="ARBA" id="ARBA00022723"/>
    </source>
</evidence>
<keyword evidence="4 7" id="KW-0408">Iron</keyword>
<keyword evidence="3" id="KW-0479">Metal-binding</keyword>
<dbReference type="InterPro" id="IPR034422">
    <property type="entry name" value="HydE/PylB-like"/>
</dbReference>
<dbReference type="SFLD" id="SFLDS00029">
    <property type="entry name" value="Radical_SAM"/>
    <property type="match status" value="1"/>
</dbReference>
<evidence type="ECO:0000256" key="4">
    <source>
        <dbReference type="ARBA" id="ARBA00023004"/>
    </source>
</evidence>
<dbReference type="SFLD" id="SFLDG01280">
    <property type="entry name" value="HydE/PylB-like"/>
    <property type="match status" value="1"/>
</dbReference>
<proteinExistence type="predicted"/>
<dbReference type="PANTHER" id="PTHR43726:SF1">
    <property type="entry name" value="BIOTIN SYNTHASE"/>
    <property type="match status" value="1"/>
</dbReference>
<feature type="binding site" evidence="7">
    <location>
        <position position="62"/>
    </location>
    <ligand>
        <name>[4Fe-4S] cluster</name>
        <dbReference type="ChEBI" id="CHEBI:49883"/>
        <note>4Fe-4S-S-AdoMet</note>
    </ligand>
</feature>
<dbReference type="PIRSF" id="PIRSF004762">
    <property type="entry name" value="CHP00423"/>
    <property type="match status" value="1"/>
</dbReference>
<dbReference type="GO" id="GO:0016740">
    <property type="term" value="F:transferase activity"/>
    <property type="evidence" value="ECO:0007669"/>
    <property type="project" value="TreeGrafter"/>
</dbReference>
<evidence type="ECO:0000313" key="10">
    <source>
        <dbReference type="EMBL" id="AGA68079.1"/>
    </source>
</evidence>
<dbReference type="InterPro" id="IPR024021">
    <property type="entry name" value="FeFe-hyd_HydE_rSAM"/>
</dbReference>
<keyword evidence="1 7" id="KW-0004">4Fe-4S</keyword>
<dbReference type="SMART" id="SM00729">
    <property type="entry name" value="Elp3"/>
    <property type="match status" value="1"/>
</dbReference>
<dbReference type="SFLD" id="SFLDG01060">
    <property type="entry name" value="BATS_domain_containing"/>
    <property type="match status" value="1"/>
</dbReference>
<dbReference type="RefSeq" id="WP_015261083.1">
    <property type="nucleotide sequence ID" value="NC_019903.1"/>
</dbReference>
<name>L0F2M7_DESDL</name>
<dbReference type="Pfam" id="PF04055">
    <property type="entry name" value="Radical_SAM"/>
    <property type="match status" value="1"/>
</dbReference>
<keyword evidence="11" id="KW-1185">Reference proteome</keyword>
<evidence type="ECO:0000256" key="8">
    <source>
        <dbReference type="PIRSR" id="PIRSR004762-2"/>
    </source>
</evidence>
<evidence type="ECO:0000256" key="6">
    <source>
        <dbReference type="ARBA" id="ARBA00034078"/>
    </source>
</evidence>
<gene>
    <name evidence="10" type="ordered locus">Desdi_0546</name>
</gene>
<keyword evidence="2 7" id="KW-0949">S-adenosyl-L-methionine</keyword>
<comment type="cofactor">
    <cofactor evidence="6">
        <name>[2Fe-2S] cluster</name>
        <dbReference type="ChEBI" id="CHEBI:190135"/>
    </cofactor>
</comment>
<dbReference type="InterPro" id="IPR007197">
    <property type="entry name" value="rSAM"/>
</dbReference>
<dbReference type="InterPro" id="IPR058240">
    <property type="entry name" value="rSAM_sf"/>
</dbReference>
<dbReference type="SFLD" id="SFLDF00348">
    <property type="entry name" value="FeFe_hydrogenase_maturase_(Hyd"/>
    <property type="match status" value="1"/>
</dbReference>
<protein>
    <submittedName>
        <fullName evidence="10">Iron-only hydrogenase maturation protein HydE</fullName>
    </submittedName>
</protein>
<dbReference type="CDD" id="cd01335">
    <property type="entry name" value="Radical_SAM"/>
    <property type="match status" value="1"/>
</dbReference>
<evidence type="ECO:0000256" key="2">
    <source>
        <dbReference type="ARBA" id="ARBA00022691"/>
    </source>
</evidence>
<dbReference type="STRING" id="871963.Desdi_0546"/>
<sequence>MKPILDELYHKNTSSPEGLLYLLDHLDSEAQELLSTYSHQTRLKHYGRQVYLRGLIEFSNVCIRNCLYCGIRRDNPKVDRYRLTQEEILDCCREGHILGYRTYVLQSGEDPYYTDERLVELITAIKAEFHDAAVTLSLGERPYESYQRLFAAGANRYLLRHETASESLYQRLHPDSNFHNRRQCLKHLKDIGYQVGAGFMVGLPGQTNEDLVQDLMFLKVLEPEMVGIGPFIPHGQTPLGRIKGGTVEKTLIMLALTRLLLPEVLLPSTTAMGTLDSLGWEKAIKVGANVVMPNLSPVKVRDKYELYDGKIWTGDESAHCRGCIEKRIIGAGFEVNMGRGDHPTWRR</sequence>
<dbReference type="InterPro" id="IPR013785">
    <property type="entry name" value="Aldolase_TIM"/>
</dbReference>
<dbReference type="SUPFAM" id="SSF102114">
    <property type="entry name" value="Radical SAM enzymes"/>
    <property type="match status" value="1"/>
</dbReference>
<evidence type="ECO:0000256" key="1">
    <source>
        <dbReference type="ARBA" id="ARBA00022485"/>
    </source>
</evidence>
<dbReference type="AlphaFoldDB" id="L0F2M7"/>
<reference evidence="11" key="1">
    <citation type="submission" date="2012-02" db="EMBL/GenBank/DDBJ databases">
        <title>Complete sequence of Desulfitobacterium dichloroeliminans LMG P-21439.</title>
        <authorList>
            <person name="Lucas S."/>
            <person name="Han J."/>
            <person name="Lapidus A."/>
            <person name="Cheng J.-F."/>
            <person name="Goodwin L."/>
            <person name="Pitluck S."/>
            <person name="Peters L."/>
            <person name="Ovchinnikova G."/>
            <person name="Teshima H."/>
            <person name="Detter J.C."/>
            <person name="Han C."/>
            <person name="Tapia R."/>
            <person name="Land M."/>
            <person name="Hauser L."/>
            <person name="Kyrpides N."/>
            <person name="Ivanova N."/>
            <person name="Pagani I."/>
            <person name="Kruse T."/>
            <person name="de Vos W.M."/>
            <person name="Boon N."/>
            <person name="Smidt H."/>
            <person name="Woyke T."/>
        </authorList>
    </citation>
    <scope>NUCLEOTIDE SEQUENCE [LARGE SCALE GENOMIC DNA]</scope>
    <source>
        <strain evidence="11">LMG P-21439 / DCA1</strain>
    </source>
</reference>
<dbReference type="PROSITE" id="PS51918">
    <property type="entry name" value="RADICAL_SAM"/>
    <property type="match status" value="1"/>
</dbReference>